<dbReference type="PROSITE" id="PS50006">
    <property type="entry name" value="FHA_DOMAIN"/>
    <property type="match status" value="2"/>
</dbReference>
<reference evidence="3" key="2">
    <citation type="submission" date="2021-04" db="EMBL/GenBank/DDBJ databases">
        <authorList>
            <person name="Gilroy R."/>
        </authorList>
    </citation>
    <scope>NUCLEOTIDE SEQUENCE</scope>
    <source>
        <strain evidence="3">G3-2149</strain>
    </source>
</reference>
<dbReference type="Pfam" id="PF00498">
    <property type="entry name" value="FHA"/>
    <property type="match status" value="2"/>
</dbReference>
<comment type="caution">
    <text evidence="3">The sequence shown here is derived from an EMBL/GenBank/DDBJ whole genome shotgun (WGS) entry which is preliminary data.</text>
</comment>
<proteinExistence type="predicted"/>
<dbReference type="InterPro" id="IPR043504">
    <property type="entry name" value="Peptidase_S1_PA_chymotrypsin"/>
</dbReference>
<evidence type="ECO:0000313" key="4">
    <source>
        <dbReference type="Proteomes" id="UP000823865"/>
    </source>
</evidence>
<dbReference type="AlphaFoldDB" id="A0A9E2L655"/>
<dbReference type="Gene3D" id="2.60.200.20">
    <property type="match status" value="2"/>
</dbReference>
<feature type="transmembrane region" description="Helical" evidence="1">
    <location>
        <begin position="189"/>
        <end position="207"/>
    </location>
</feature>
<accession>A0A9E2L655</accession>
<dbReference type="InterPro" id="IPR009003">
    <property type="entry name" value="Peptidase_S1_PA"/>
</dbReference>
<protein>
    <submittedName>
        <fullName evidence="3">FHA domain-containing protein</fullName>
    </submittedName>
</protein>
<dbReference type="SUPFAM" id="SSF50494">
    <property type="entry name" value="Trypsin-like serine proteases"/>
    <property type="match status" value="1"/>
</dbReference>
<dbReference type="InterPro" id="IPR050923">
    <property type="entry name" value="Cell_Proc_Reg/RNA_Proc"/>
</dbReference>
<keyword evidence="1" id="KW-0472">Membrane</keyword>
<reference evidence="3" key="1">
    <citation type="journal article" date="2021" name="PeerJ">
        <title>Extensive microbial diversity within the chicken gut microbiome revealed by metagenomics and culture.</title>
        <authorList>
            <person name="Gilroy R."/>
            <person name="Ravi A."/>
            <person name="Getino M."/>
            <person name="Pursley I."/>
            <person name="Horton D.L."/>
            <person name="Alikhan N.F."/>
            <person name="Baker D."/>
            <person name="Gharbi K."/>
            <person name="Hall N."/>
            <person name="Watson M."/>
            <person name="Adriaenssens E.M."/>
            <person name="Foster-Nyarko E."/>
            <person name="Jarju S."/>
            <person name="Secka A."/>
            <person name="Antonio M."/>
            <person name="Oren A."/>
            <person name="Chaudhuri R.R."/>
            <person name="La Ragione R."/>
            <person name="Hildebrand F."/>
            <person name="Pallen M.J."/>
        </authorList>
    </citation>
    <scope>NUCLEOTIDE SEQUENCE</scope>
    <source>
        <strain evidence="3">G3-2149</strain>
    </source>
</reference>
<dbReference type="InterPro" id="IPR000253">
    <property type="entry name" value="FHA_dom"/>
</dbReference>
<dbReference type="PANTHER" id="PTHR23308">
    <property type="entry name" value="NUCLEAR INHIBITOR OF PROTEIN PHOSPHATASE-1"/>
    <property type="match status" value="1"/>
</dbReference>
<dbReference type="Proteomes" id="UP000823865">
    <property type="component" value="Unassembled WGS sequence"/>
</dbReference>
<dbReference type="InterPro" id="IPR008984">
    <property type="entry name" value="SMAD_FHA_dom_sf"/>
</dbReference>
<feature type="domain" description="FHA" evidence="2">
    <location>
        <begin position="4"/>
        <end position="55"/>
    </location>
</feature>
<feature type="domain" description="FHA" evidence="2">
    <location>
        <begin position="97"/>
        <end position="147"/>
    </location>
</feature>
<keyword evidence="1" id="KW-0812">Transmembrane</keyword>
<dbReference type="SMART" id="SM00240">
    <property type="entry name" value="FHA"/>
    <property type="match status" value="2"/>
</dbReference>
<dbReference type="Pfam" id="PF13365">
    <property type="entry name" value="Trypsin_2"/>
    <property type="match status" value="1"/>
</dbReference>
<dbReference type="CDD" id="cd00060">
    <property type="entry name" value="FHA"/>
    <property type="match status" value="2"/>
</dbReference>
<name>A0A9E2L655_9BACT</name>
<evidence type="ECO:0000256" key="1">
    <source>
        <dbReference type="SAM" id="Phobius"/>
    </source>
</evidence>
<sequence>MRTIKIGRSSTNDCVFTNPSVSKLHAVLTVDTDGQHGTLKDLASTNGTFVNGYRIQADTKVSYTDKIRFGSEETTLGGILEKVNKTVIKETPRLNQRSIGKSPDNQIVLNYNDVSRKHAILYKDSNGNIVIEDTNSTNGTYVNGVRITSKVLQRGDKVTITRNYPLNWENVFSPGGGHRRSSNFQWAKPAIALLSVLVLCVAGYFVWKNMSSWDKEKIYDEYNSAVCYVYFEYGYRVLIDGIDYTSKLFNGANLVFANGNQIAGGVKQMEGTGFFISKDGKIATNLHIARPWLFESDSEIIKQNINERLANLGVILPILNRSTVEVEGVMVSMGIIPNGLPVTPSNLIECREIKGHNDTNIDVAVIQTISLKLPDRVTNIIDINNADASEEAIKVGKTVFTIGFPYGLDIGMNSNQELANQAQEGSVTQDQGEYAFGHNAASAGGASGSPILNDKGKLVGVLNAGVPSSQGFNSAIKVKHLLELLGK</sequence>
<organism evidence="3 4">
    <name type="scientific">Candidatus Paraprevotella stercoravium</name>
    <dbReference type="NCBI Taxonomy" id="2838725"/>
    <lineage>
        <taxon>Bacteria</taxon>
        <taxon>Pseudomonadati</taxon>
        <taxon>Bacteroidota</taxon>
        <taxon>Bacteroidia</taxon>
        <taxon>Bacteroidales</taxon>
        <taxon>Prevotellaceae</taxon>
        <taxon>Paraprevotella</taxon>
    </lineage>
</organism>
<evidence type="ECO:0000259" key="2">
    <source>
        <dbReference type="PROSITE" id="PS50006"/>
    </source>
</evidence>
<gene>
    <name evidence="3" type="ORF">H9789_05915</name>
</gene>
<keyword evidence="1" id="KW-1133">Transmembrane helix</keyword>
<evidence type="ECO:0000313" key="3">
    <source>
        <dbReference type="EMBL" id="MBU3853344.1"/>
    </source>
</evidence>
<dbReference type="Gene3D" id="2.40.10.10">
    <property type="entry name" value="Trypsin-like serine proteases"/>
    <property type="match status" value="1"/>
</dbReference>
<dbReference type="EMBL" id="JAHLFU010000123">
    <property type="protein sequence ID" value="MBU3853344.1"/>
    <property type="molecule type" value="Genomic_DNA"/>
</dbReference>
<dbReference type="SUPFAM" id="SSF49879">
    <property type="entry name" value="SMAD/FHA domain"/>
    <property type="match status" value="2"/>
</dbReference>